<dbReference type="PROSITE" id="PS50853">
    <property type="entry name" value="FN3"/>
    <property type="match status" value="1"/>
</dbReference>
<dbReference type="InterPro" id="IPR036116">
    <property type="entry name" value="FN3_sf"/>
</dbReference>
<dbReference type="EMBL" id="JRNS01000371">
    <property type="protein sequence ID" value="KGF47633.1"/>
    <property type="molecule type" value="Genomic_DNA"/>
</dbReference>
<dbReference type="Pfam" id="PF00041">
    <property type="entry name" value="fn3"/>
    <property type="match status" value="1"/>
</dbReference>
<dbReference type="Gene3D" id="2.60.40.10">
    <property type="entry name" value="Immunoglobulins"/>
    <property type="match status" value="1"/>
</dbReference>
<dbReference type="Gene3D" id="3.40.630.40">
    <property type="entry name" value="Zn-dependent exopeptidases"/>
    <property type="match status" value="1"/>
</dbReference>
<dbReference type="InterPro" id="IPR013783">
    <property type="entry name" value="Ig-like_fold"/>
</dbReference>
<dbReference type="InterPro" id="IPR033803">
    <property type="entry name" value="CBD-like_Golvesin-Xly"/>
</dbReference>
<gene>
    <name evidence="3" type="ORF">HMPREF0661_07180</name>
</gene>
<proteinExistence type="predicted"/>
<keyword evidence="3" id="KW-0456">Lyase</keyword>
<protein>
    <submittedName>
        <fullName evidence="3">Xanthan lyase</fullName>
    </submittedName>
</protein>
<keyword evidence="1" id="KW-0732">Signal</keyword>
<dbReference type="GO" id="GO:0016829">
    <property type="term" value="F:lyase activity"/>
    <property type="evidence" value="ECO:0007669"/>
    <property type="project" value="UniProtKB-KW"/>
</dbReference>
<dbReference type="AlphaFoldDB" id="A0A096AKK4"/>
<sequence>MKIRLLCTALLAMSFANTFAQSGKSTWGKTDYEDAPWVKNVSRPNEITEGLQNRHLSVWSSHGRYYDAKKGGWRWQRPILFGTTEDLYTQTIVLPYLIPMLENAGAIVFTPRERDWQKNEIIVDNDSRTNYKEESMKKKWATTSDKGFAQHYGNYNDGENPFTAGTARQVKARKRNSKISSVVYQPTFPETGRYAVYVSYQTQKKSVEAAEYIVFHKGQETHFRVNQRMGGGTWVYLGTFEFDKGNSIDNSVLLTNHSSHRGIVTTDAVRFGGGMGNIVRGGTVSGLPRFLEGARYAAQWAGSPWSVVSKSNGSNDYNDDINCRSLMTNWLAGGSCYLPEKKDGKKIPIELTLAIHSDAGVKTDDSYVGTLGICTTQDGNKTLGDGLSRKVSKTFAEQLVANVKKDLDNAFHINWATRSVWDRNYSETRLPEVPSAILETLSHQNFPDIKLGQDPNFKFTFARSVYKTILKYEANMHGKTYTVQPLAPNNFKIEYVSANKVRLQWRPTTDASEPTANPTSYNVYVAMGTRGFDNGMNVRNPYFDIELLPGVVYNFKVTACNRGGESFPTEVLSALRNEGATQTILIVNAFSRLSSPAVVNTSTEQGFDLEADPGLSYGPVAGWAGRQANFNKAMMGKEGPNALGYGGEELVGKVIAGNDFNYVKDHAEALRHAGKYNIVSCNGKAVEYGEVNLSKYAMVDLLLGNEKDDGHSLYYYKTFKPALRQQLTKYLNNRGKLFVSGSYLASDMQGIDEQDWLKNNLKITFDGANYDNYNSVVSGMGISFDVYRTINEQHYGAYTPDNILPVDNAFSTLTYADGKTAAVAYKGTDNSVFTLSFPFECIKDAPTRNSIMKGIVNFLMKK</sequence>
<feature type="signal peptide" evidence="1">
    <location>
        <begin position="1"/>
        <end position="20"/>
    </location>
</feature>
<dbReference type="InterPro" id="IPR003961">
    <property type="entry name" value="FN3_dom"/>
</dbReference>
<dbReference type="RefSeq" id="WP_036865068.1">
    <property type="nucleotide sequence ID" value="NZ_JRNS01000371.1"/>
</dbReference>
<dbReference type="SMART" id="SM00060">
    <property type="entry name" value="FN3"/>
    <property type="match status" value="1"/>
</dbReference>
<reference evidence="3 4" key="1">
    <citation type="submission" date="2014-07" db="EMBL/GenBank/DDBJ databases">
        <authorList>
            <person name="McCorrison J."/>
            <person name="Sanka R."/>
            <person name="Torralba M."/>
            <person name="Gillis M."/>
            <person name="Haft D.H."/>
            <person name="Methe B."/>
            <person name="Sutton G."/>
            <person name="Nelson K.E."/>
        </authorList>
    </citation>
    <scope>NUCLEOTIDE SEQUENCE [LARGE SCALE GENOMIC DNA]</scope>
    <source>
        <strain evidence="3 4">DNF00666</strain>
    </source>
</reference>
<evidence type="ECO:0000256" key="1">
    <source>
        <dbReference type="SAM" id="SignalP"/>
    </source>
</evidence>
<evidence type="ECO:0000259" key="2">
    <source>
        <dbReference type="PROSITE" id="PS50853"/>
    </source>
</evidence>
<accession>A0A096AKK4</accession>
<evidence type="ECO:0000313" key="4">
    <source>
        <dbReference type="Proteomes" id="UP000029578"/>
    </source>
</evidence>
<dbReference type="CDD" id="cd00063">
    <property type="entry name" value="FN3"/>
    <property type="match status" value="1"/>
</dbReference>
<name>A0A096AKK4_9BACT</name>
<feature type="chain" id="PRO_5001916471" evidence="1">
    <location>
        <begin position="21"/>
        <end position="862"/>
    </location>
</feature>
<feature type="domain" description="Fibronectin type-III" evidence="2">
    <location>
        <begin position="487"/>
        <end position="579"/>
    </location>
</feature>
<organism evidence="3 4">
    <name type="scientific">Prevotella melaninogenica DNF00666</name>
    <dbReference type="NCBI Taxonomy" id="1401073"/>
    <lineage>
        <taxon>Bacteria</taxon>
        <taxon>Pseudomonadati</taxon>
        <taxon>Bacteroidota</taxon>
        <taxon>Bacteroidia</taxon>
        <taxon>Bacteroidales</taxon>
        <taxon>Prevotellaceae</taxon>
        <taxon>Prevotella</taxon>
    </lineage>
</organism>
<comment type="caution">
    <text evidence="3">The sequence shown here is derived from an EMBL/GenBank/DDBJ whole genome shotgun (WGS) entry which is preliminary data.</text>
</comment>
<evidence type="ECO:0000313" key="3">
    <source>
        <dbReference type="EMBL" id="KGF47633.1"/>
    </source>
</evidence>
<dbReference type="Proteomes" id="UP000029578">
    <property type="component" value="Unassembled WGS sequence"/>
</dbReference>
<dbReference type="Pfam" id="PF25275">
    <property type="entry name" value="Golvesin_C"/>
    <property type="match status" value="1"/>
</dbReference>
<dbReference type="SUPFAM" id="SSF49265">
    <property type="entry name" value="Fibronectin type III"/>
    <property type="match status" value="1"/>
</dbReference>